<dbReference type="Pfam" id="PF10613">
    <property type="entry name" value="Lig_chan-Glu_bd"/>
    <property type="match status" value="2"/>
</dbReference>
<feature type="transmembrane region" description="Helical" evidence="13">
    <location>
        <begin position="272"/>
        <end position="293"/>
    </location>
</feature>
<keyword evidence="7" id="KW-0406">Ion transport</keyword>
<evidence type="ECO:0000256" key="7">
    <source>
        <dbReference type="ARBA" id="ARBA00023065"/>
    </source>
</evidence>
<dbReference type="SUPFAM" id="SSF53850">
    <property type="entry name" value="Periplasmic binding protein-like II"/>
    <property type="match status" value="3"/>
</dbReference>
<dbReference type="InterPro" id="IPR052192">
    <property type="entry name" value="Insect_Ionotropic_Sensory_Rcpt"/>
</dbReference>
<dbReference type="Proteomes" id="UP000235965">
    <property type="component" value="Unassembled WGS sequence"/>
</dbReference>
<dbReference type="Gene3D" id="3.40.190.10">
    <property type="entry name" value="Periplasmic binding protein-like II"/>
    <property type="match status" value="2"/>
</dbReference>
<feature type="transmembrane region" description="Helical" evidence="13">
    <location>
        <begin position="208"/>
        <end position="231"/>
    </location>
</feature>
<keyword evidence="18" id="KW-1185">Reference proteome</keyword>
<organism evidence="17 18">
    <name type="scientific">Cryptotermes secundus</name>
    <dbReference type="NCBI Taxonomy" id="105785"/>
    <lineage>
        <taxon>Eukaryota</taxon>
        <taxon>Metazoa</taxon>
        <taxon>Ecdysozoa</taxon>
        <taxon>Arthropoda</taxon>
        <taxon>Hexapoda</taxon>
        <taxon>Insecta</taxon>
        <taxon>Pterygota</taxon>
        <taxon>Neoptera</taxon>
        <taxon>Polyneoptera</taxon>
        <taxon>Dictyoptera</taxon>
        <taxon>Blattodea</taxon>
        <taxon>Blattoidea</taxon>
        <taxon>Termitoidae</taxon>
        <taxon>Kalotermitidae</taxon>
        <taxon>Cryptotermitinae</taxon>
        <taxon>Cryptotermes</taxon>
    </lineage>
</organism>
<dbReference type="PANTHER" id="PTHR42643:SF32">
    <property type="entry name" value="IONOTROPIC RECEPTOR 31A, ISOFORM C-RELATED"/>
    <property type="match status" value="1"/>
</dbReference>
<dbReference type="EMBL" id="NEVH01002698">
    <property type="protein sequence ID" value="PNF41591.1"/>
    <property type="molecule type" value="Genomic_DNA"/>
</dbReference>
<evidence type="ECO:0000259" key="15">
    <source>
        <dbReference type="Pfam" id="PF10613"/>
    </source>
</evidence>
<dbReference type="InterPro" id="IPR019594">
    <property type="entry name" value="Glu/Gly-bd"/>
</dbReference>
<evidence type="ECO:0000256" key="11">
    <source>
        <dbReference type="ARBA" id="ARBA00023286"/>
    </source>
</evidence>
<feature type="transmembrane region" description="Helical" evidence="13">
    <location>
        <begin position="759"/>
        <end position="777"/>
    </location>
</feature>
<evidence type="ECO:0000313" key="18">
    <source>
        <dbReference type="Proteomes" id="UP000235965"/>
    </source>
</evidence>
<comment type="similarity">
    <text evidence="2">Belongs to the glutamate-gated ion channel (TC 1.A.10.1) family.</text>
</comment>
<keyword evidence="3" id="KW-0813">Transport</keyword>
<feature type="transmembrane region" description="Helical" evidence="13">
    <location>
        <begin position="797"/>
        <end position="816"/>
    </location>
</feature>
<evidence type="ECO:0000256" key="9">
    <source>
        <dbReference type="ARBA" id="ARBA00023170"/>
    </source>
</evidence>
<keyword evidence="5 13" id="KW-0812">Transmembrane</keyword>
<dbReference type="InterPro" id="IPR057074">
    <property type="entry name" value="IR75A_N"/>
</dbReference>
<feature type="domain" description="Ionotropic glutamate receptor C-terminal" evidence="14">
    <location>
        <begin position="797"/>
        <end position="940"/>
    </location>
</feature>
<evidence type="ECO:0000259" key="14">
    <source>
        <dbReference type="Pfam" id="PF00060"/>
    </source>
</evidence>
<evidence type="ECO:0000256" key="4">
    <source>
        <dbReference type="ARBA" id="ARBA00022475"/>
    </source>
</evidence>
<evidence type="ECO:0000256" key="2">
    <source>
        <dbReference type="ARBA" id="ARBA00008685"/>
    </source>
</evidence>
<evidence type="ECO:0000256" key="12">
    <source>
        <dbReference type="ARBA" id="ARBA00023303"/>
    </source>
</evidence>
<evidence type="ECO:0000256" key="5">
    <source>
        <dbReference type="ARBA" id="ARBA00022692"/>
    </source>
</evidence>
<feature type="transmembrane region" description="Helical" evidence="13">
    <location>
        <begin position="682"/>
        <end position="703"/>
    </location>
</feature>
<keyword evidence="12" id="KW-0407">Ion channel</keyword>
<feature type="domain" description="Ionotropic glutamate receptor C-terminal" evidence="14">
    <location>
        <begin position="208"/>
        <end position="352"/>
    </location>
</feature>
<evidence type="ECO:0000259" key="16">
    <source>
        <dbReference type="Pfam" id="PF24576"/>
    </source>
</evidence>
<comment type="caution">
    <text evidence="17">The sequence shown here is derived from an EMBL/GenBank/DDBJ whole genome shotgun (WGS) entry which is preliminary data.</text>
</comment>
<evidence type="ECO:0000313" key="17">
    <source>
        <dbReference type="EMBL" id="PNF41591.1"/>
    </source>
</evidence>
<dbReference type="PANTHER" id="PTHR42643">
    <property type="entry name" value="IONOTROPIC RECEPTOR 20A-RELATED"/>
    <property type="match status" value="1"/>
</dbReference>
<feature type="domain" description="Ionotropic receptor 75a N-terminal" evidence="16">
    <location>
        <begin position="444"/>
        <end position="563"/>
    </location>
</feature>
<name>A0A2J7RL92_9NEOP</name>
<keyword evidence="11" id="KW-1071">Ligand-gated ion channel</keyword>
<evidence type="ECO:0008006" key="19">
    <source>
        <dbReference type="Google" id="ProtNLM"/>
    </source>
</evidence>
<keyword evidence="10" id="KW-0325">Glycoprotein</keyword>
<evidence type="ECO:0000256" key="8">
    <source>
        <dbReference type="ARBA" id="ARBA00023136"/>
    </source>
</evidence>
<feature type="transmembrane region" description="Helical" evidence="13">
    <location>
        <begin position="1032"/>
        <end position="1055"/>
    </location>
</feature>
<feature type="transmembrane region" description="Helical" evidence="13">
    <location>
        <begin position="828"/>
        <end position="847"/>
    </location>
</feature>
<dbReference type="STRING" id="105785.A0A2J7RL92"/>
<keyword evidence="4" id="KW-1003">Cell membrane</keyword>
<keyword evidence="6 13" id="KW-1133">Transmembrane helix</keyword>
<dbReference type="Pfam" id="PF00060">
    <property type="entry name" value="Lig_chan"/>
    <property type="match status" value="2"/>
</dbReference>
<dbReference type="GO" id="GO:0005886">
    <property type="term" value="C:plasma membrane"/>
    <property type="evidence" value="ECO:0007669"/>
    <property type="project" value="UniProtKB-SubCell"/>
</dbReference>
<protein>
    <recommendedName>
        <fullName evidence="19">Ionotropic glutamate receptor L-glutamate and glycine-binding domain-containing protein</fullName>
    </recommendedName>
</protein>
<feature type="domain" description="Ionotropic glutamate receptor L-glutamate and glycine-binding" evidence="15">
    <location>
        <begin position="97"/>
        <end position="193"/>
    </location>
</feature>
<comment type="subcellular location">
    <subcellularLocation>
        <location evidence="1">Cell membrane</location>
        <topology evidence="1">Multi-pass membrane protein</topology>
    </subcellularLocation>
</comment>
<accession>A0A2J7RL92</accession>
<dbReference type="Gene3D" id="1.10.287.70">
    <property type="match status" value="2"/>
</dbReference>
<feature type="domain" description="Ionotropic glutamate receptor L-glutamate and glycine-binding" evidence="15">
    <location>
        <begin position="575"/>
        <end position="665"/>
    </location>
</feature>
<dbReference type="Pfam" id="PF24576">
    <property type="entry name" value="IR75A_N"/>
    <property type="match status" value="2"/>
</dbReference>
<evidence type="ECO:0000256" key="13">
    <source>
        <dbReference type="SAM" id="Phobius"/>
    </source>
</evidence>
<dbReference type="GO" id="GO:0015276">
    <property type="term" value="F:ligand-gated monoatomic ion channel activity"/>
    <property type="evidence" value="ECO:0007669"/>
    <property type="project" value="InterPro"/>
</dbReference>
<reference evidence="17 18" key="1">
    <citation type="submission" date="2017-12" db="EMBL/GenBank/DDBJ databases">
        <title>Hemimetabolous genomes reveal molecular basis of termite eusociality.</title>
        <authorList>
            <person name="Harrison M.C."/>
            <person name="Jongepier E."/>
            <person name="Robertson H.M."/>
            <person name="Arning N."/>
            <person name="Bitard-Feildel T."/>
            <person name="Chao H."/>
            <person name="Childers C.P."/>
            <person name="Dinh H."/>
            <person name="Doddapaneni H."/>
            <person name="Dugan S."/>
            <person name="Gowin J."/>
            <person name="Greiner C."/>
            <person name="Han Y."/>
            <person name="Hu H."/>
            <person name="Hughes D.S.T."/>
            <person name="Huylmans A.-K."/>
            <person name="Kemena C."/>
            <person name="Kremer L.P.M."/>
            <person name="Lee S.L."/>
            <person name="Lopez-Ezquerra A."/>
            <person name="Mallet L."/>
            <person name="Monroy-Kuhn J.M."/>
            <person name="Moser A."/>
            <person name="Murali S.C."/>
            <person name="Muzny D.M."/>
            <person name="Otani S."/>
            <person name="Piulachs M.-D."/>
            <person name="Poelchau M."/>
            <person name="Qu J."/>
            <person name="Schaub F."/>
            <person name="Wada-Katsumata A."/>
            <person name="Worley K.C."/>
            <person name="Xie Q."/>
            <person name="Ylla G."/>
            <person name="Poulsen M."/>
            <person name="Gibbs R.A."/>
            <person name="Schal C."/>
            <person name="Richards S."/>
            <person name="Belles X."/>
            <person name="Korb J."/>
            <person name="Bornberg-Bauer E."/>
        </authorList>
    </citation>
    <scope>NUCLEOTIDE SEQUENCE [LARGE SCALE GENOMIC DNA]</scope>
    <source>
        <tissue evidence="17">Whole body</tissue>
    </source>
</reference>
<evidence type="ECO:0000256" key="6">
    <source>
        <dbReference type="ARBA" id="ARBA00022989"/>
    </source>
</evidence>
<proteinExistence type="inferred from homology"/>
<feature type="domain" description="Ionotropic receptor 75a N-terminal" evidence="16">
    <location>
        <begin position="6"/>
        <end position="91"/>
    </location>
</feature>
<dbReference type="InParanoid" id="A0A2J7RL92"/>
<dbReference type="GO" id="GO:0050906">
    <property type="term" value="P:detection of stimulus involved in sensory perception"/>
    <property type="evidence" value="ECO:0007669"/>
    <property type="project" value="UniProtKB-ARBA"/>
</dbReference>
<sequence>MSEATWLLFLETELLDELFLGIDIPFDCEFLVVQRAGNNVVVLTEVYRVKATYPLQTYPFGTWTPRGGLSRPNLSFYQRRDNLHGLVLRTAFLKPRSNADLQELKGPSGFLGELWHLLEKEMNFTTEYHFPTDENAGGERAPNGTWTGVFGLFQRREAEVSNVVFSMTARRLDVVDFSVPVLQVRFQTIIKTPSTYDFKWNMFQSFSLRLWVAVSVTMALLAVSLASINLLHLRHGLRVEGDYSLMKATLIVIGAFCQTADSVSPRTSSMRLTFVAMYVTSYLLLSYYSAAFITDLTLQDPVLPFTSFEELLEDGSYKLGMKSGVKLLQNIYERLIAPHENTLSNTDIDGLQQLCYDKKYAHVTTDYNLLKEGYRPNCSVSMIPRALFPGFIAIVIEKKSPYLGLLNYKRRNSFNMATLMVILSVSGCAAFGVNDLVDIVIAVKQYFRSGCIFLLHDKVNGKFNKYISKAVHMSEATWLLFLETELLDELFLGIDIPFDCEFLVVQRAGNNVVVLTEVYRVKATYPLQTYPFGMWTPHGGLSRPNISFYHRRDNLHGLVLRTAFLKPNTAAELYELKGPSGFLGELWHLLEKEMNFTTEYHFPTDENTGGDRAPNGTWTGVFGLFQRKEVDVTNVVFSMVSKRMEILDYSVPVLEIRSHVIIKTPSTYDFKWNMFQSFSPRLWVAVSVTMALLAISLASIDLLHRRHGLRDDGDYGLTKAMLIVFGAFCQEEWRDVVKMIHSGAVDVSIADILMKPQDLAFAQFIAPLVNVRTHIVIRMPSRTEVPWTNFLMPFSSGLWVAVITIMAIIATSLTLTDRATRYCKSNEILKTSSFSCLNSFFCIFATFCQQAHSSTTQTTSSQIVLLTSYLTAGVLLASYSASLISSLTVTRPTLPFETFQQMLEDGSYHLDVLSNSGEMDYFRVTLPKSVLEGLQRMCSRHKQAYFASLHGVMALIRNLSCSPVLVPRAYVPGTIAMSIARNSPFRGLFKYNIQNMRRAGVLQKLLHDAFPAEMPPTDVILQTIDLETARPIFTLLAAGILLSILVLVLEIKIYARR</sequence>
<keyword evidence="8 13" id="KW-0472">Membrane</keyword>
<keyword evidence="9" id="KW-0675">Receptor</keyword>
<evidence type="ECO:0000256" key="10">
    <source>
        <dbReference type="ARBA" id="ARBA00023180"/>
    </source>
</evidence>
<evidence type="ECO:0000256" key="1">
    <source>
        <dbReference type="ARBA" id="ARBA00004651"/>
    </source>
</evidence>
<dbReference type="AlphaFoldDB" id="A0A2J7RL92"/>
<gene>
    <name evidence="17" type="ORF">B7P43_G12036</name>
</gene>
<dbReference type="OrthoDB" id="6117597at2759"/>
<dbReference type="InterPro" id="IPR001320">
    <property type="entry name" value="Iontro_rcpt_C"/>
</dbReference>
<evidence type="ECO:0000256" key="3">
    <source>
        <dbReference type="ARBA" id="ARBA00022448"/>
    </source>
</evidence>